<keyword evidence="12 19" id="KW-0547">Nucleotide-binding</keyword>
<dbReference type="EMBL" id="CM004404">
    <property type="protein sequence ID" value="OAY23577.1"/>
    <property type="molecule type" value="Genomic_DNA"/>
</dbReference>
<dbReference type="SUPFAM" id="SSF56112">
    <property type="entry name" value="Protein kinase-like (PK-like)"/>
    <property type="match status" value="1"/>
</dbReference>
<dbReference type="InterPro" id="IPR001245">
    <property type="entry name" value="Ser-Thr/Tyr_kinase_cat_dom"/>
</dbReference>
<keyword evidence="7" id="KW-0723">Serine/threonine-protein kinase</keyword>
<dbReference type="Gene3D" id="1.10.510.10">
    <property type="entry name" value="Transferase(Phosphotransferase) domain 1"/>
    <property type="match status" value="1"/>
</dbReference>
<dbReference type="SMART" id="SM00220">
    <property type="entry name" value="S_TKc"/>
    <property type="match status" value="1"/>
</dbReference>
<dbReference type="PROSITE" id="PS00108">
    <property type="entry name" value="PROTEIN_KINASE_ST"/>
    <property type="match status" value="1"/>
</dbReference>
<evidence type="ECO:0000256" key="16">
    <source>
        <dbReference type="ARBA" id="ARBA00023136"/>
    </source>
</evidence>
<dbReference type="FunFam" id="2.60.120.200:FF:000313">
    <property type="entry name" value="L-type lectin-domain containing receptor kinase S.6"/>
    <property type="match status" value="1"/>
</dbReference>
<dbReference type="GO" id="GO:0004674">
    <property type="term" value="F:protein serine/threonine kinase activity"/>
    <property type="evidence" value="ECO:0007669"/>
    <property type="project" value="UniProtKB-KW"/>
</dbReference>
<comment type="subcellular location">
    <subcellularLocation>
        <location evidence="1">Cell membrane</location>
        <topology evidence="1">Single-pass type I membrane protein</topology>
    </subcellularLocation>
</comment>
<evidence type="ECO:0000256" key="21">
    <source>
        <dbReference type="SAM" id="SignalP"/>
    </source>
</evidence>
<dbReference type="FunFam" id="3.30.200.20:FF:000810">
    <property type="entry name" value="L-type lectin-domain containing receptor kinase S.6"/>
    <property type="match status" value="1"/>
</dbReference>
<dbReference type="PANTHER" id="PTHR27007">
    <property type="match status" value="1"/>
</dbReference>
<feature type="transmembrane region" description="Helical" evidence="20">
    <location>
        <begin position="303"/>
        <end position="325"/>
    </location>
</feature>
<dbReference type="PROSITE" id="PS00307">
    <property type="entry name" value="LECTIN_LEGUME_BETA"/>
    <property type="match status" value="1"/>
</dbReference>
<keyword evidence="8" id="KW-0808">Transferase</keyword>
<protein>
    <recommendedName>
        <fullName evidence="5">non-specific serine/threonine protein kinase</fullName>
        <ecNumber evidence="5">2.7.11.1</ecNumber>
    </recommendedName>
</protein>
<dbReference type="Pfam" id="PF07714">
    <property type="entry name" value="PK_Tyr_Ser-Thr"/>
    <property type="match status" value="1"/>
</dbReference>
<reference evidence="23" key="1">
    <citation type="submission" date="2016-02" db="EMBL/GenBank/DDBJ databases">
        <title>WGS assembly of Manihot esculenta.</title>
        <authorList>
            <person name="Bredeson J.V."/>
            <person name="Prochnik S.E."/>
            <person name="Lyons J.B."/>
            <person name="Schmutz J."/>
            <person name="Grimwood J."/>
            <person name="Vrebalov J."/>
            <person name="Bart R.S."/>
            <person name="Amuge T."/>
            <person name="Ferguson M.E."/>
            <person name="Green R."/>
            <person name="Putnam N."/>
            <person name="Stites J."/>
            <person name="Rounsley S."/>
            <person name="Rokhsar D.S."/>
        </authorList>
    </citation>
    <scope>NUCLEOTIDE SEQUENCE [LARGE SCALE GENOMIC DNA]</scope>
    <source>
        <tissue evidence="23">Leaf</tissue>
    </source>
</reference>
<dbReference type="SUPFAM" id="SSF49899">
    <property type="entry name" value="Concanavalin A-like lectins/glucanases"/>
    <property type="match status" value="1"/>
</dbReference>
<evidence type="ECO:0000256" key="17">
    <source>
        <dbReference type="ARBA" id="ARBA00023170"/>
    </source>
</evidence>
<dbReference type="FunFam" id="1.10.510.10:FF:000342">
    <property type="entry name" value="L-type lectin-domain containing receptor kinase VIII.1"/>
    <property type="match status" value="1"/>
</dbReference>
<dbReference type="GO" id="GO:0005886">
    <property type="term" value="C:plasma membrane"/>
    <property type="evidence" value="ECO:0000318"/>
    <property type="project" value="GO_Central"/>
</dbReference>
<evidence type="ECO:0000256" key="14">
    <source>
        <dbReference type="ARBA" id="ARBA00022840"/>
    </source>
</evidence>
<evidence type="ECO:0000313" key="23">
    <source>
        <dbReference type="EMBL" id="OAY23577.1"/>
    </source>
</evidence>
<feature type="domain" description="Protein kinase" evidence="22">
    <location>
        <begin position="362"/>
        <end position="641"/>
    </location>
</feature>
<evidence type="ECO:0000256" key="18">
    <source>
        <dbReference type="ARBA" id="ARBA00023180"/>
    </source>
</evidence>
<dbReference type="STRING" id="3983.A0A2C9U1W1"/>
<organism evidence="23">
    <name type="scientific">Manihot esculenta</name>
    <name type="common">Cassava</name>
    <name type="synonym">Jatropha manihot</name>
    <dbReference type="NCBI Taxonomy" id="3983"/>
    <lineage>
        <taxon>Eukaryota</taxon>
        <taxon>Viridiplantae</taxon>
        <taxon>Streptophyta</taxon>
        <taxon>Embryophyta</taxon>
        <taxon>Tracheophyta</taxon>
        <taxon>Spermatophyta</taxon>
        <taxon>Magnoliopsida</taxon>
        <taxon>eudicotyledons</taxon>
        <taxon>Gunneridae</taxon>
        <taxon>Pentapetalae</taxon>
        <taxon>rosids</taxon>
        <taxon>fabids</taxon>
        <taxon>Malpighiales</taxon>
        <taxon>Euphorbiaceae</taxon>
        <taxon>Crotonoideae</taxon>
        <taxon>Manihoteae</taxon>
        <taxon>Manihot</taxon>
    </lineage>
</organism>
<evidence type="ECO:0000256" key="4">
    <source>
        <dbReference type="ARBA" id="ARBA00010217"/>
    </source>
</evidence>
<keyword evidence="18" id="KW-0325">Glycoprotein</keyword>
<dbReference type="CDD" id="cd06899">
    <property type="entry name" value="lectin_legume_LecRK_Arcelin_ConA"/>
    <property type="match status" value="1"/>
</dbReference>
<keyword evidence="15 20" id="KW-1133">Transmembrane helix</keyword>
<evidence type="ECO:0000256" key="20">
    <source>
        <dbReference type="SAM" id="Phobius"/>
    </source>
</evidence>
<keyword evidence="10 21" id="KW-0732">Signal</keyword>
<evidence type="ECO:0000256" key="9">
    <source>
        <dbReference type="ARBA" id="ARBA00022692"/>
    </source>
</evidence>
<evidence type="ECO:0000256" key="3">
    <source>
        <dbReference type="ARBA" id="ARBA00008536"/>
    </source>
</evidence>
<evidence type="ECO:0000256" key="10">
    <source>
        <dbReference type="ARBA" id="ARBA00022729"/>
    </source>
</evidence>
<dbReference type="PROSITE" id="PS50011">
    <property type="entry name" value="PROTEIN_KINASE_DOM"/>
    <property type="match status" value="1"/>
</dbReference>
<evidence type="ECO:0000256" key="5">
    <source>
        <dbReference type="ARBA" id="ARBA00012513"/>
    </source>
</evidence>
<keyword evidence="9 20" id="KW-0812">Transmembrane</keyword>
<dbReference type="InterPro" id="IPR001220">
    <property type="entry name" value="Legume_lectin_dom"/>
</dbReference>
<dbReference type="InterPro" id="IPR013320">
    <property type="entry name" value="ConA-like_dom_sf"/>
</dbReference>
<dbReference type="InterPro" id="IPR019825">
    <property type="entry name" value="Lectin_legB_Mn/Ca_BS"/>
</dbReference>
<keyword evidence="13" id="KW-0418">Kinase</keyword>
<sequence>MHFYSSLIFLVHFFLFFNFNSSSFSILFVPVNNVTLYGDAHFRNNAISLTQEHGCFHPPSSSASSSSSYSGVGRALYLYPIRFFDPTTNTTASFFCRFSFSIIPSPLCPFGEGLAFLITSNAESFSLSNGYMGLPGPGLDPQDSFIAVEFDTSSDLSLSDISSNHIGIDVNTPVSLASVDAVSEGIDMKSGRQITAWIEYTDATKLIQVWVSHSQIRPSNPVLEAEVDLSMYFKEYMHVGFTASNGQGSAMHIVDHWRFKTYGSPTDATGGGDCLMCYPEDTGVNGSSFPSDLHKRRTKMREISLGLGGLAAFIFSMAAIIFFVIRKKRGFDRRRKKFQILRGHRGPIRFSISEIKSATLGFHRSRVVGEGASATVYKGFLPSVGVVAVKRFNKGEIDCCRNPFITEFATMVGFLRHSNLVQLQGWCCEGVELILVYEYLPNGSLDKLLYNTTGSTLCLSLKQRLNIALGVASALSYLHDECERQIIHRDVKSCNIMLDEEFNAKLGDFGLAEAYEHSTKTREATIPAGTMGYLAPEYVYSGVPSVKTDVYSFGVVVLELATGRRPVEDDGTVLVDWLWRFWEKGKLIEAADRKLKGKFNEVEMERMMMMGLHCVHPSHEYRPTVKRAAKILIGEAPAPLLPARKPKMEFRYIWSEDSQGRAILAGDYSPGTDDMSWMTPRSHFGWD</sequence>
<keyword evidence="16 20" id="KW-0472">Membrane</keyword>
<evidence type="ECO:0000256" key="12">
    <source>
        <dbReference type="ARBA" id="ARBA00022741"/>
    </source>
</evidence>
<proteinExistence type="inferred from homology"/>
<comment type="similarity">
    <text evidence="2">Belongs to the leguminous lectin family.</text>
</comment>
<name>A0A2C9U1W1_MANES</name>
<evidence type="ECO:0000256" key="11">
    <source>
        <dbReference type="ARBA" id="ARBA00022734"/>
    </source>
</evidence>
<dbReference type="Gene3D" id="2.60.120.200">
    <property type="match status" value="1"/>
</dbReference>
<feature type="chain" id="PRO_5013084461" description="non-specific serine/threonine protein kinase" evidence="21">
    <location>
        <begin position="23"/>
        <end position="687"/>
    </location>
</feature>
<dbReference type="Gene3D" id="3.30.200.20">
    <property type="entry name" value="Phosphorylase Kinase, domain 1"/>
    <property type="match status" value="1"/>
</dbReference>
<dbReference type="InterPro" id="IPR008271">
    <property type="entry name" value="Ser/Thr_kinase_AS"/>
</dbReference>
<dbReference type="InterPro" id="IPR011009">
    <property type="entry name" value="Kinase-like_dom_sf"/>
</dbReference>
<evidence type="ECO:0000256" key="8">
    <source>
        <dbReference type="ARBA" id="ARBA00022679"/>
    </source>
</evidence>
<evidence type="ECO:0000256" key="19">
    <source>
        <dbReference type="PROSITE-ProRule" id="PRU10141"/>
    </source>
</evidence>
<dbReference type="InterPro" id="IPR000719">
    <property type="entry name" value="Prot_kinase_dom"/>
</dbReference>
<gene>
    <name evidence="23" type="ORF">MANES_18G089500</name>
</gene>
<evidence type="ECO:0000256" key="7">
    <source>
        <dbReference type="ARBA" id="ARBA00022527"/>
    </source>
</evidence>
<comment type="similarity">
    <text evidence="3">In the N-terminal section; belongs to the leguminous lectin family.</text>
</comment>
<dbReference type="GO" id="GO:0030246">
    <property type="term" value="F:carbohydrate binding"/>
    <property type="evidence" value="ECO:0007669"/>
    <property type="project" value="UniProtKB-KW"/>
</dbReference>
<dbReference type="GO" id="GO:0005524">
    <property type="term" value="F:ATP binding"/>
    <property type="evidence" value="ECO:0007669"/>
    <property type="project" value="UniProtKB-UniRule"/>
</dbReference>
<dbReference type="AlphaFoldDB" id="A0A2C9U1W1"/>
<evidence type="ECO:0000256" key="13">
    <source>
        <dbReference type="ARBA" id="ARBA00022777"/>
    </source>
</evidence>
<keyword evidence="6" id="KW-1003">Cell membrane</keyword>
<keyword evidence="17" id="KW-0675">Receptor</keyword>
<accession>A0A2C9U1W1</accession>
<keyword evidence="14 19" id="KW-0067">ATP-binding</keyword>
<dbReference type="PROSITE" id="PS00107">
    <property type="entry name" value="PROTEIN_KINASE_ATP"/>
    <property type="match status" value="1"/>
</dbReference>
<dbReference type="Pfam" id="PF00139">
    <property type="entry name" value="Lectin_legB"/>
    <property type="match status" value="1"/>
</dbReference>
<keyword evidence="11" id="KW-0430">Lectin</keyword>
<dbReference type="InterPro" id="IPR017441">
    <property type="entry name" value="Protein_kinase_ATP_BS"/>
</dbReference>
<dbReference type="InterPro" id="IPR050528">
    <property type="entry name" value="L-type_Lectin-RKs"/>
</dbReference>
<feature type="signal peptide" evidence="21">
    <location>
        <begin position="1"/>
        <end position="22"/>
    </location>
</feature>
<evidence type="ECO:0000259" key="22">
    <source>
        <dbReference type="PROSITE" id="PS50011"/>
    </source>
</evidence>
<evidence type="ECO:0000256" key="1">
    <source>
        <dbReference type="ARBA" id="ARBA00004251"/>
    </source>
</evidence>
<dbReference type="GO" id="GO:0002229">
    <property type="term" value="P:defense response to oomycetes"/>
    <property type="evidence" value="ECO:0007669"/>
    <property type="project" value="UniProtKB-ARBA"/>
</dbReference>
<evidence type="ECO:0000256" key="2">
    <source>
        <dbReference type="ARBA" id="ARBA00007606"/>
    </source>
</evidence>
<dbReference type="EC" id="2.7.11.1" evidence="5"/>
<feature type="binding site" evidence="19">
    <location>
        <position position="390"/>
    </location>
    <ligand>
        <name>ATP</name>
        <dbReference type="ChEBI" id="CHEBI:30616"/>
    </ligand>
</feature>
<evidence type="ECO:0000256" key="15">
    <source>
        <dbReference type="ARBA" id="ARBA00022989"/>
    </source>
</evidence>
<evidence type="ECO:0000256" key="6">
    <source>
        <dbReference type="ARBA" id="ARBA00022475"/>
    </source>
</evidence>
<comment type="similarity">
    <text evidence="4">In the C-terminal section; belongs to the protein kinase superfamily. Ser/Thr protein kinase family.</text>
</comment>